<protein>
    <submittedName>
        <fullName evidence="1">Uncharacterized protein</fullName>
    </submittedName>
</protein>
<reference evidence="1" key="1">
    <citation type="journal article" date="2015" name="PeerJ">
        <title>First genomic representation of candidate bacterial phylum KSB3 points to enhanced environmental sensing as a trigger of wastewater bulking.</title>
        <authorList>
            <person name="Sekiguchi Y."/>
            <person name="Ohashi A."/>
            <person name="Parks D.H."/>
            <person name="Yamauchi T."/>
            <person name="Tyson G.W."/>
            <person name="Hugenholtz P."/>
        </authorList>
    </citation>
    <scope>NUCLEOTIDE SEQUENCE [LARGE SCALE GENOMIC DNA]</scope>
</reference>
<sequence>MEVKFSECSLISLEKLFSLEALDDCPALQTWLTEKAEISDWERTNLEYFRQLLRHNAHNWNEIELIQNFIGPIFALVNFSGKHCNYFAERELRGTVGDVTLYGSPDGMIASGFREPETPYFCFQEYKKHLDPKGDPAGQALAAMLVAQELNGHRRPLYGCYVVGDIWWFMLLQERTYCVSASYSATGGEGIFDIFRILKALKRAVIELTEKQ</sequence>
<dbReference type="HOGENOM" id="CLU_112785_0_0_0"/>
<dbReference type="STRING" id="1499966.U14_05887"/>
<evidence type="ECO:0000313" key="1">
    <source>
        <dbReference type="EMBL" id="GAK54600.1"/>
    </source>
</evidence>
<keyword evidence="2" id="KW-1185">Reference proteome</keyword>
<organism evidence="1">
    <name type="scientific">Candidatus Moduliflexus flocculans</name>
    <dbReference type="NCBI Taxonomy" id="1499966"/>
    <lineage>
        <taxon>Bacteria</taxon>
        <taxon>Candidatus Moduliflexota</taxon>
        <taxon>Candidatus Moduliflexia</taxon>
        <taxon>Candidatus Moduliflexales</taxon>
        <taxon>Candidatus Moduliflexaceae</taxon>
    </lineage>
</organism>
<dbReference type="EMBL" id="DF820462">
    <property type="protein sequence ID" value="GAK54600.1"/>
    <property type="molecule type" value="Genomic_DNA"/>
</dbReference>
<dbReference type="AlphaFoldDB" id="A0A081BT69"/>
<gene>
    <name evidence="1" type="ORF">U14_05887</name>
</gene>
<accession>A0A081BT69</accession>
<proteinExistence type="predicted"/>
<dbReference type="Proteomes" id="UP000030700">
    <property type="component" value="Unassembled WGS sequence"/>
</dbReference>
<name>A0A081BT69_9BACT</name>
<evidence type="ECO:0000313" key="2">
    <source>
        <dbReference type="Proteomes" id="UP000030700"/>
    </source>
</evidence>